<reference evidence="3 4" key="1">
    <citation type="journal article" date="2023" name="Arcadia Sci">
        <title>De novo assembly of a long-read Amblyomma americanum tick genome.</title>
        <authorList>
            <person name="Chou S."/>
            <person name="Poskanzer K.E."/>
            <person name="Rollins M."/>
            <person name="Thuy-Boun P.S."/>
        </authorList>
    </citation>
    <scope>NUCLEOTIDE SEQUENCE [LARGE SCALE GENOMIC DNA]</scope>
    <source>
        <strain evidence="3">F_SG_1</strain>
        <tissue evidence="3">Salivary glands</tissue>
    </source>
</reference>
<dbReference type="SUPFAM" id="SSF56801">
    <property type="entry name" value="Acetyl-CoA synthetase-like"/>
    <property type="match status" value="1"/>
</dbReference>
<protein>
    <recommendedName>
        <fullName evidence="2">AMP-dependent synthetase/ligase domain-containing protein</fullName>
    </recommendedName>
</protein>
<proteinExistence type="predicted"/>
<feature type="region of interest" description="Disordered" evidence="1">
    <location>
        <begin position="1"/>
        <end position="20"/>
    </location>
</feature>
<evidence type="ECO:0000313" key="4">
    <source>
        <dbReference type="Proteomes" id="UP001321473"/>
    </source>
</evidence>
<evidence type="ECO:0000256" key="1">
    <source>
        <dbReference type="SAM" id="MobiDB-lite"/>
    </source>
</evidence>
<dbReference type="Gene3D" id="2.30.38.10">
    <property type="entry name" value="Luciferase, Domain 3"/>
    <property type="match status" value="1"/>
</dbReference>
<name>A0AAQ4FA18_AMBAM</name>
<accession>A0AAQ4FA18</accession>
<evidence type="ECO:0000313" key="3">
    <source>
        <dbReference type="EMBL" id="KAK8783572.1"/>
    </source>
</evidence>
<organism evidence="3 4">
    <name type="scientific">Amblyomma americanum</name>
    <name type="common">Lone star tick</name>
    <dbReference type="NCBI Taxonomy" id="6943"/>
    <lineage>
        <taxon>Eukaryota</taxon>
        <taxon>Metazoa</taxon>
        <taxon>Ecdysozoa</taxon>
        <taxon>Arthropoda</taxon>
        <taxon>Chelicerata</taxon>
        <taxon>Arachnida</taxon>
        <taxon>Acari</taxon>
        <taxon>Parasitiformes</taxon>
        <taxon>Ixodida</taxon>
        <taxon>Ixodoidea</taxon>
        <taxon>Ixodidae</taxon>
        <taxon>Amblyomminae</taxon>
        <taxon>Amblyomma</taxon>
    </lineage>
</organism>
<sequence>MADSGAPQPKASQQAARGPAAIVEDRVVRSAVPEPPLPDCDFATCLRNSWQQFKDRTALAVFMFEFPTHLRLLLKSPLLEDYDLSSLKVVSVAGSTVPPDLVTETKAKLKVFALAQGYGLTESFGAGTFTLGQNASSDCVGTPHFMSQLKESNATTVDCIIICF</sequence>
<dbReference type="Pfam" id="PF00501">
    <property type="entry name" value="AMP-binding"/>
    <property type="match status" value="1"/>
</dbReference>
<dbReference type="AlphaFoldDB" id="A0AAQ4FA18"/>
<comment type="caution">
    <text evidence="3">The sequence shown here is derived from an EMBL/GenBank/DDBJ whole genome shotgun (WGS) entry which is preliminary data.</text>
</comment>
<dbReference type="InterPro" id="IPR000873">
    <property type="entry name" value="AMP-dep_synth/lig_dom"/>
</dbReference>
<keyword evidence="4" id="KW-1185">Reference proteome</keyword>
<dbReference type="Gene3D" id="3.40.50.980">
    <property type="match status" value="1"/>
</dbReference>
<feature type="domain" description="AMP-dependent synthetase/ligase" evidence="2">
    <location>
        <begin position="62"/>
        <end position="146"/>
    </location>
</feature>
<dbReference type="EMBL" id="JARKHS020005404">
    <property type="protein sequence ID" value="KAK8783572.1"/>
    <property type="molecule type" value="Genomic_DNA"/>
</dbReference>
<gene>
    <name evidence="3" type="ORF">V5799_010061</name>
</gene>
<evidence type="ECO:0000259" key="2">
    <source>
        <dbReference type="Pfam" id="PF00501"/>
    </source>
</evidence>
<dbReference type="Proteomes" id="UP001321473">
    <property type="component" value="Unassembled WGS sequence"/>
</dbReference>